<evidence type="ECO:0000313" key="15">
    <source>
        <dbReference type="Proteomes" id="UP001204833"/>
    </source>
</evidence>
<dbReference type="GeneID" id="76149489"/>
<sequence>MAYTPPQDINEYHRIFSKVFNKRLKYVLNVNIILSILMTIVLDLPFHRLLSLRFLLSIVLKVPVYFLALTLIRQARVRFSTVNYSNQKTLGLQIYHSLLSNQYLEVTSFHILSALFVYGVFIFNLPFTFDFYLISKEYRKSPLLNDEWVYYWVCPFIVGALYSANQLVFQRNRIPFEYGHNRNSPQSSLFAHLPQALGNALGLTILISIASPALYWGCKSYLYRSLIVLRLFGLDNSLPEGSTTLYTYLKLAFLTYVLVLNWELENHLFRVYATIGCLDGKKPISSYSKDPLNCLLKGLRDVAPSHELSRLTAFQELAYIATTSEKEGLRLRLAIFSARSKKEKLWPALYEECSLVIREVNGQINKRSTRDMKALISWEKDVDTGFKRRKDDNIFGNSFTSSLLDEGGKSATNSKATSESNWVGYVRSEVIAPVVKVISPYLPQHVSSYFTSSLTSFKTKEGQKIDAVASEFRKQFLESVFGVLFRVTLKRDCESRVRNPANFGNAVIAVSNIIQRSVVEDSLNVVTSADIGSTLNLLEKSIRISTNYTDQLPASVFVGSSKSKFHLISDLNNLEYHEFYNTCIQFSGLLNELNLSPKASELAKWVIDIAIAEKEQHSNRSVY</sequence>
<comment type="subcellular location">
    <subcellularLocation>
        <location evidence="1">Nucleus membrane</location>
        <topology evidence="1">Multi-pass membrane protein</topology>
    </subcellularLocation>
    <subcellularLocation>
        <location evidence="2">Nucleus</location>
        <location evidence="2">Nuclear pore complex</location>
    </subcellularLocation>
</comment>
<keyword evidence="9" id="KW-0811">Translocation</keyword>
<reference evidence="14 15" key="1">
    <citation type="journal article" date="2022" name="DNA Res.">
        <title>Genome analysis of five recently described species of the CUG-Ser clade uncovers Candida theae as a new hybrid lineage with pathogenic potential in the Candida parapsilosis species complex.</title>
        <authorList>
            <person name="Mixao V."/>
            <person name="Del Olmo V."/>
            <person name="Hegedusova E."/>
            <person name="Saus E."/>
            <person name="Pryszcz L."/>
            <person name="Cillingova A."/>
            <person name="Nosek J."/>
            <person name="Gabaldon T."/>
        </authorList>
    </citation>
    <scope>NUCLEOTIDE SEQUENCE [LARGE SCALE GENOMIC DNA]</scope>
    <source>
        <strain evidence="14 15">CBS 12239</strain>
    </source>
</reference>
<dbReference type="GO" id="GO:0006999">
    <property type="term" value="P:nuclear pore organization"/>
    <property type="evidence" value="ECO:0007669"/>
    <property type="project" value="TreeGrafter"/>
</dbReference>
<evidence type="ECO:0000256" key="6">
    <source>
        <dbReference type="ARBA" id="ARBA00022816"/>
    </source>
</evidence>
<dbReference type="GO" id="GO:0005816">
    <property type="term" value="C:spindle pole body"/>
    <property type="evidence" value="ECO:0007669"/>
    <property type="project" value="TreeGrafter"/>
</dbReference>
<evidence type="ECO:0000256" key="9">
    <source>
        <dbReference type="ARBA" id="ARBA00023010"/>
    </source>
</evidence>
<feature type="transmembrane region" description="Helical" evidence="13">
    <location>
        <begin position="189"/>
        <end position="216"/>
    </location>
</feature>
<evidence type="ECO:0000256" key="7">
    <source>
        <dbReference type="ARBA" id="ARBA00022927"/>
    </source>
</evidence>
<organism evidence="14 15">
    <name type="scientific">Candida theae</name>
    <dbReference type="NCBI Taxonomy" id="1198502"/>
    <lineage>
        <taxon>Eukaryota</taxon>
        <taxon>Fungi</taxon>
        <taxon>Dikarya</taxon>
        <taxon>Ascomycota</taxon>
        <taxon>Saccharomycotina</taxon>
        <taxon>Pichiomycetes</taxon>
        <taxon>Debaryomycetaceae</taxon>
        <taxon>Candida/Lodderomyces clade</taxon>
        <taxon>Candida</taxon>
    </lineage>
</organism>
<evidence type="ECO:0000256" key="4">
    <source>
        <dbReference type="ARBA" id="ARBA00022448"/>
    </source>
</evidence>
<evidence type="ECO:0000256" key="12">
    <source>
        <dbReference type="ARBA" id="ARBA00023242"/>
    </source>
</evidence>
<keyword evidence="5 13" id="KW-0812">Transmembrane</keyword>
<dbReference type="GO" id="GO:0051028">
    <property type="term" value="P:mRNA transport"/>
    <property type="evidence" value="ECO:0007669"/>
    <property type="project" value="UniProtKB-KW"/>
</dbReference>
<dbReference type="PANTHER" id="PTHR13269">
    <property type="entry name" value="NUCLEOPORIN NDC1"/>
    <property type="match status" value="1"/>
</dbReference>
<dbReference type="GO" id="GO:0070631">
    <property type="term" value="P:spindle pole body localization"/>
    <property type="evidence" value="ECO:0007669"/>
    <property type="project" value="TreeGrafter"/>
</dbReference>
<evidence type="ECO:0000313" key="14">
    <source>
        <dbReference type="EMBL" id="KAI5962778.1"/>
    </source>
</evidence>
<keyword evidence="8 13" id="KW-1133">Transmembrane helix</keyword>
<dbReference type="EMBL" id="JAIHNG010000066">
    <property type="protein sequence ID" value="KAI5962778.1"/>
    <property type="molecule type" value="Genomic_DNA"/>
</dbReference>
<keyword evidence="10" id="KW-0906">Nuclear pore complex</keyword>
<protein>
    <submittedName>
        <fullName evidence="14">NDC1</fullName>
    </submittedName>
</protein>
<dbReference type="Pfam" id="PF09531">
    <property type="entry name" value="Ndc1_Nup"/>
    <property type="match status" value="1"/>
</dbReference>
<evidence type="ECO:0000256" key="13">
    <source>
        <dbReference type="SAM" id="Phobius"/>
    </source>
</evidence>
<keyword evidence="7" id="KW-0653">Protein transport</keyword>
<keyword evidence="6" id="KW-0509">mRNA transport</keyword>
<evidence type="ECO:0000256" key="1">
    <source>
        <dbReference type="ARBA" id="ARBA00004232"/>
    </source>
</evidence>
<dbReference type="RefSeq" id="XP_051610089.1">
    <property type="nucleotide sequence ID" value="XM_051750635.1"/>
</dbReference>
<feature type="transmembrane region" description="Helical" evidence="13">
    <location>
        <begin position="52"/>
        <end position="72"/>
    </location>
</feature>
<accession>A0AAD5BHR1</accession>
<dbReference type="PANTHER" id="PTHR13269:SF6">
    <property type="entry name" value="NUCLEOPORIN NDC1"/>
    <property type="match status" value="1"/>
</dbReference>
<dbReference type="GO" id="GO:0031965">
    <property type="term" value="C:nuclear membrane"/>
    <property type="evidence" value="ECO:0007669"/>
    <property type="project" value="UniProtKB-SubCell"/>
</dbReference>
<evidence type="ECO:0000256" key="5">
    <source>
        <dbReference type="ARBA" id="ARBA00022692"/>
    </source>
</evidence>
<comment type="caution">
    <text evidence="14">The sequence shown here is derived from an EMBL/GenBank/DDBJ whole genome shotgun (WGS) entry which is preliminary data.</text>
</comment>
<dbReference type="GO" id="GO:0070762">
    <property type="term" value="C:nuclear pore transmembrane ring"/>
    <property type="evidence" value="ECO:0007669"/>
    <property type="project" value="TreeGrafter"/>
</dbReference>
<dbReference type="InterPro" id="IPR019049">
    <property type="entry name" value="Nucleoporin_prot_Ndc1/Nup"/>
</dbReference>
<dbReference type="GO" id="GO:0015031">
    <property type="term" value="P:protein transport"/>
    <property type="evidence" value="ECO:0007669"/>
    <property type="project" value="UniProtKB-KW"/>
</dbReference>
<name>A0AAD5BHR1_9ASCO</name>
<comment type="similarity">
    <text evidence="3">Belongs to the NDC1 family.</text>
</comment>
<dbReference type="AlphaFoldDB" id="A0AAD5BHR1"/>
<dbReference type="Proteomes" id="UP001204833">
    <property type="component" value="Unassembled WGS sequence"/>
</dbReference>
<keyword evidence="11 13" id="KW-0472">Membrane</keyword>
<feature type="transmembrane region" description="Helical" evidence="13">
    <location>
        <begin position="109"/>
        <end position="129"/>
    </location>
</feature>
<keyword evidence="12" id="KW-0539">Nucleus</keyword>
<feature type="transmembrane region" description="Helical" evidence="13">
    <location>
        <begin position="149"/>
        <end position="168"/>
    </location>
</feature>
<keyword evidence="15" id="KW-1185">Reference proteome</keyword>
<evidence type="ECO:0000256" key="10">
    <source>
        <dbReference type="ARBA" id="ARBA00023132"/>
    </source>
</evidence>
<evidence type="ECO:0000256" key="8">
    <source>
        <dbReference type="ARBA" id="ARBA00022989"/>
    </source>
</evidence>
<proteinExistence type="inferred from homology"/>
<evidence type="ECO:0000256" key="11">
    <source>
        <dbReference type="ARBA" id="ARBA00023136"/>
    </source>
</evidence>
<evidence type="ECO:0000256" key="2">
    <source>
        <dbReference type="ARBA" id="ARBA00004567"/>
    </source>
</evidence>
<feature type="transmembrane region" description="Helical" evidence="13">
    <location>
        <begin position="26"/>
        <end position="46"/>
    </location>
</feature>
<keyword evidence="4" id="KW-0813">Transport</keyword>
<evidence type="ECO:0000256" key="3">
    <source>
        <dbReference type="ARBA" id="ARBA00005760"/>
    </source>
</evidence>
<gene>
    <name evidence="14" type="ORF">KGF57_001430</name>
</gene>
<dbReference type="GO" id="GO:0106166">
    <property type="term" value="F:spindle pole body-nuclear membrane anchor activity"/>
    <property type="evidence" value="ECO:0007669"/>
    <property type="project" value="TreeGrafter"/>
</dbReference>